<sequence length="146" mass="16185">MGAEYKCVCVMIETLMQLPRTKLSYEGGMLVKRGEGDGVVATFPLKEITRIEVEVRREYATPFVLMAGMLGLAWVSLRFIPNEGWSWAACIVCVVFAMMCLLGVETRHITLYTDNGVVSYLINDDYGEAEGFIVSLRTAVCASRGL</sequence>
<dbReference type="Proteomes" id="UP001424741">
    <property type="component" value="Unassembled WGS sequence"/>
</dbReference>
<reference evidence="2 3" key="1">
    <citation type="submission" date="2024-02" db="EMBL/GenBank/DDBJ databases">
        <title>Rubritalea halochordaticola NBRC 107102.</title>
        <authorList>
            <person name="Ichikawa N."/>
            <person name="Katano-Makiyama Y."/>
            <person name="Hidaka K."/>
        </authorList>
    </citation>
    <scope>NUCLEOTIDE SEQUENCE [LARGE SCALE GENOMIC DNA]</scope>
    <source>
        <strain evidence="2 3">NBRC 107102</strain>
    </source>
</reference>
<keyword evidence="3" id="KW-1185">Reference proteome</keyword>
<keyword evidence="1" id="KW-0472">Membrane</keyword>
<evidence type="ECO:0000313" key="2">
    <source>
        <dbReference type="EMBL" id="GAA5495942.1"/>
    </source>
</evidence>
<organism evidence="2 3">
    <name type="scientific">Rubritalea halochordaticola</name>
    <dbReference type="NCBI Taxonomy" id="714537"/>
    <lineage>
        <taxon>Bacteria</taxon>
        <taxon>Pseudomonadati</taxon>
        <taxon>Verrucomicrobiota</taxon>
        <taxon>Verrucomicrobiia</taxon>
        <taxon>Verrucomicrobiales</taxon>
        <taxon>Rubritaleaceae</taxon>
        <taxon>Rubritalea</taxon>
    </lineage>
</organism>
<keyword evidence="1" id="KW-1133">Transmembrane helix</keyword>
<feature type="transmembrane region" description="Helical" evidence="1">
    <location>
        <begin position="85"/>
        <end position="104"/>
    </location>
</feature>
<accession>A0ABP9UZY0</accession>
<feature type="transmembrane region" description="Helical" evidence="1">
    <location>
        <begin position="59"/>
        <end position="79"/>
    </location>
</feature>
<gene>
    <name evidence="2" type="ORF">Rhal01_02123</name>
</gene>
<evidence type="ECO:0000313" key="3">
    <source>
        <dbReference type="Proteomes" id="UP001424741"/>
    </source>
</evidence>
<protein>
    <submittedName>
        <fullName evidence="2">Uncharacterized protein</fullName>
    </submittedName>
</protein>
<keyword evidence="1" id="KW-0812">Transmembrane</keyword>
<comment type="caution">
    <text evidence="2">The sequence shown here is derived from an EMBL/GenBank/DDBJ whole genome shotgun (WGS) entry which is preliminary data.</text>
</comment>
<name>A0ABP9UZY0_9BACT</name>
<proteinExistence type="predicted"/>
<evidence type="ECO:0000256" key="1">
    <source>
        <dbReference type="SAM" id="Phobius"/>
    </source>
</evidence>
<dbReference type="EMBL" id="BAABRL010000006">
    <property type="protein sequence ID" value="GAA5495942.1"/>
    <property type="molecule type" value="Genomic_DNA"/>
</dbReference>